<keyword evidence="4" id="KW-1185">Reference proteome</keyword>
<sequence>MRYDAVLDENSKLVTHLSIILTLVFIFRQLTDVTGDPLSTTALLFILVPVLVIAWALSPRYYLITDTAILIKRPLFSITIYLSEVVRLKSVSEEDLGSSSRILALGGIFGYLGNYRSSEIGKYQGWCTNRVNLVLIESSNQKWLISPSAPEEFIRQVNSRINVPSACPTQE</sequence>
<keyword evidence="1" id="KW-1133">Transmembrane helix</keyword>
<evidence type="ECO:0000256" key="1">
    <source>
        <dbReference type="SAM" id="Phobius"/>
    </source>
</evidence>
<dbReference type="AlphaFoldDB" id="A0A3E1Y4K6"/>
<accession>A0A3E1Y4K6</accession>
<dbReference type="Pfam" id="PF10882">
    <property type="entry name" value="bPH_5"/>
    <property type="match status" value="1"/>
</dbReference>
<dbReference type="RefSeq" id="WP_116978230.1">
    <property type="nucleotide sequence ID" value="NZ_QPMM01000013.1"/>
</dbReference>
<comment type="caution">
    <text evidence="3">The sequence shown here is derived from an EMBL/GenBank/DDBJ whole genome shotgun (WGS) entry which is preliminary data.</text>
</comment>
<feature type="domain" description="Bacterial Pleckstrin homology" evidence="2">
    <location>
        <begin position="62"/>
        <end position="160"/>
    </location>
</feature>
<feature type="transmembrane region" description="Helical" evidence="1">
    <location>
        <begin position="42"/>
        <end position="63"/>
    </location>
</feature>
<dbReference type="EMBL" id="QPMM01000013">
    <property type="protein sequence ID" value="RFS19576.1"/>
    <property type="molecule type" value="Genomic_DNA"/>
</dbReference>
<organism evidence="3 4">
    <name type="scientific">Chitinophaga silvatica</name>
    <dbReference type="NCBI Taxonomy" id="2282649"/>
    <lineage>
        <taxon>Bacteria</taxon>
        <taxon>Pseudomonadati</taxon>
        <taxon>Bacteroidota</taxon>
        <taxon>Chitinophagia</taxon>
        <taxon>Chitinophagales</taxon>
        <taxon>Chitinophagaceae</taxon>
        <taxon>Chitinophaga</taxon>
    </lineage>
</organism>
<gene>
    <name evidence="3" type="ORF">DVR12_23390</name>
</gene>
<dbReference type="OrthoDB" id="665374at2"/>
<reference evidence="3 4" key="1">
    <citation type="submission" date="2018-07" db="EMBL/GenBank/DDBJ databases">
        <title>Chitinophaga K2CV101002-2 sp. nov., isolated from a monsoon evergreen broad-leaved forest soil.</title>
        <authorList>
            <person name="Lv Y."/>
        </authorList>
    </citation>
    <scope>NUCLEOTIDE SEQUENCE [LARGE SCALE GENOMIC DNA]</scope>
    <source>
        <strain evidence="3 4">GDMCC 1.1288</strain>
    </source>
</reference>
<feature type="transmembrane region" description="Helical" evidence="1">
    <location>
        <begin position="12"/>
        <end position="30"/>
    </location>
</feature>
<dbReference type="Proteomes" id="UP000260644">
    <property type="component" value="Unassembled WGS sequence"/>
</dbReference>
<protein>
    <recommendedName>
        <fullName evidence="2">Bacterial Pleckstrin homology domain-containing protein</fullName>
    </recommendedName>
</protein>
<proteinExistence type="predicted"/>
<keyword evidence="1" id="KW-0812">Transmembrane</keyword>
<dbReference type="InterPro" id="IPR027783">
    <property type="entry name" value="Bacterial_PH-related"/>
</dbReference>
<evidence type="ECO:0000313" key="3">
    <source>
        <dbReference type="EMBL" id="RFS19576.1"/>
    </source>
</evidence>
<evidence type="ECO:0000313" key="4">
    <source>
        <dbReference type="Proteomes" id="UP000260644"/>
    </source>
</evidence>
<keyword evidence="1" id="KW-0472">Membrane</keyword>
<evidence type="ECO:0000259" key="2">
    <source>
        <dbReference type="Pfam" id="PF10882"/>
    </source>
</evidence>
<name>A0A3E1Y4K6_9BACT</name>